<proteinExistence type="predicted"/>
<feature type="region of interest" description="Disordered" evidence="1">
    <location>
        <begin position="475"/>
        <end position="498"/>
    </location>
</feature>
<feature type="compositionally biased region" description="Polar residues" evidence="1">
    <location>
        <begin position="435"/>
        <end position="445"/>
    </location>
</feature>
<evidence type="ECO:0000313" key="3">
    <source>
        <dbReference type="Proteomes" id="UP000703661"/>
    </source>
</evidence>
<feature type="region of interest" description="Disordered" evidence="1">
    <location>
        <begin position="511"/>
        <end position="554"/>
    </location>
</feature>
<feature type="compositionally biased region" description="Polar residues" evidence="1">
    <location>
        <begin position="141"/>
        <end position="160"/>
    </location>
</feature>
<feature type="compositionally biased region" description="Polar residues" evidence="1">
    <location>
        <begin position="319"/>
        <end position="328"/>
    </location>
</feature>
<dbReference type="EMBL" id="JAAAID010000310">
    <property type="protein sequence ID" value="KAG0019112.1"/>
    <property type="molecule type" value="Genomic_DNA"/>
</dbReference>
<feature type="compositionally biased region" description="Polar residues" evidence="1">
    <location>
        <begin position="52"/>
        <end position="61"/>
    </location>
</feature>
<keyword evidence="3" id="KW-1185">Reference proteome</keyword>
<feature type="compositionally biased region" description="Polar residues" evidence="1">
    <location>
        <begin position="475"/>
        <end position="489"/>
    </location>
</feature>
<comment type="caution">
    <text evidence="2">The sequence shown here is derived from an EMBL/GenBank/DDBJ whole genome shotgun (WGS) entry which is preliminary data.</text>
</comment>
<organism evidence="2 3">
    <name type="scientific">Entomortierella chlamydospora</name>
    <dbReference type="NCBI Taxonomy" id="101097"/>
    <lineage>
        <taxon>Eukaryota</taxon>
        <taxon>Fungi</taxon>
        <taxon>Fungi incertae sedis</taxon>
        <taxon>Mucoromycota</taxon>
        <taxon>Mortierellomycotina</taxon>
        <taxon>Mortierellomycetes</taxon>
        <taxon>Mortierellales</taxon>
        <taxon>Mortierellaceae</taxon>
        <taxon>Entomortierella</taxon>
    </lineage>
</organism>
<dbReference type="Proteomes" id="UP000703661">
    <property type="component" value="Unassembled WGS sequence"/>
</dbReference>
<feature type="compositionally biased region" description="Basic and acidic residues" evidence="1">
    <location>
        <begin position="19"/>
        <end position="32"/>
    </location>
</feature>
<protein>
    <submittedName>
        <fullName evidence="2">Uncharacterized protein</fullName>
    </submittedName>
</protein>
<feature type="compositionally biased region" description="Polar residues" evidence="1">
    <location>
        <begin position="531"/>
        <end position="554"/>
    </location>
</feature>
<dbReference type="AlphaFoldDB" id="A0A9P6T213"/>
<feature type="compositionally biased region" description="Low complexity" evidence="1">
    <location>
        <begin position="402"/>
        <end position="428"/>
    </location>
</feature>
<evidence type="ECO:0000313" key="2">
    <source>
        <dbReference type="EMBL" id="KAG0019112.1"/>
    </source>
</evidence>
<feature type="compositionally biased region" description="Low complexity" evidence="1">
    <location>
        <begin position="296"/>
        <end position="310"/>
    </location>
</feature>
<name>A0A9P6T213_9FUNG</name>
<accession>A0A9P6T213</accession>
<sequence length="600" mass="66404">MEAREGEALSLTCSVLRFNFEREHTKQSRDRQQFTQSESRIPIPKARRATGESVNRPNHGQSKLGSSESSSSKTASAPSTPRPIPKNNKKTIQPSSMSSSYTFDDSIDNPFLPSTPPAFTPSMERTGLAKPESSKESSSSFTEVPKQSTSRKPVTSNTPAASAAIADEKPPNPPFARSRNGSTSSLPKPRHEDMILPAVARRIKEEGLFDHDVIAYSDDYNAPLYKLPPASSSINNPFASYDREKAASSTSLGQQKSPLSKVKNETGSYSDQILAPSPDIPDSPNASSRQAGAPKTETQSRQRQSSEGQSGANGRDDVPTSSNNTSEVVQPERPRRARRNTNHQAQQEHANSNDEYKPRRQRRPTMSESRNNEDAHGANNWNDSREPQIASESRRNESAKINNNNNNNNNNNSEYHQNSSSQVGGSNQFHDAHTQRQGRYQQNNGDYDRSRQENHGRQRDAYNDRRGEYDSHQANAYAQNGSYAHQSNGGRYDDRQGWNNAQQRDYNAQQGGYNAQQGSYSAQQGGYNAQHGYSAQQDGHNATHGNYNNSYNGRNASLQPRTEMVQIEMSEIAPSVGGDVTKVDPKDDMKKKGKVCCVIM</sequence>
<feature type="region of interest" description="Disordered" evidence="1">
    <location>
        <begin position="222"/>
        <end position="457"/>
    </location>
</feature>
<reference evidence="2" key="1">
    <citation type="journal article" date="2020" name="Fungal Divers.">
        <title>Resolving the Mortierellaceae phylogeny through synthesis of multi-gene phylogenetics and phylogenomics.</title>
        <authorList>
            <person name="Vandepol N."/>
            <person name="Liber J."/>
            <person name="Desiro A."/>
            <person name="Na H."/>
            <person name="Kennedy M."/>
            <person name="Barry K."/>
            <person name="Grigoriev I.V."/>
            <person name="Miller A.N."/>
            <person name="O'Donnell K."/>
            <person name="Stajich J.E."/>
            <person name="Bonito G."/>
        </authorList>
    </citation>
    <scope>NUCLEOTIDE SEQUENCE</scope>
    <source>
        <strain evidence="2">NRRL 2769</strain>
    </source>
</reference>
<evidence type="ECO:0000256" key="1">
    <source>
        <dbReference type="SAM" id="MobiDB-lite"/>
    </source>
</evidence>
<feature type="compositionally biased region" description="Low complexity" evidence="1">
    <location>
        <begin position="62"/>
        <end position="79"/>
    </location>
</feature>
<feature type="compositionally biased region" description="Low complexity" evidence="1">
    <location>
        <begin position="511"/>
        <end position="528"/>
    </location>
</feature>
<gene>
    <name evidence="2" type="ORF">BGZ80_006302</name>
</gene>
<feature type="compositionally biased region" description="Basic and acidic residues" evidence="1">
    <location>
        <begin position="446"/>
        <end position="457"/>
    </location>
</feature>
<feature type="compositionally biased region" description="Polar residues" evidence="1">
    <location>
        <begin position="247"/>
        <end position="258"/>
    </location>
</feature>
<feature type="region of interest" description="Disordered" evidence="1">
    <location>
        <begin position="19"/>
        <end position="193"/>
    </location>
</feature>